<evidence type="ECO:0000256" key="1">
    <source>
        <dbReference type="SAM" id="MobiDB-lite"/>
    </source>
</evidence>
<accession>A0A6G1II66</accession>
<dbReference type="EMBL" id="MU005616">
    <property type="protein sequence ID" value="KAF2677934.1"/>
    <property type="molecule type" value="Genomic_DNA"/>
</dbReference>
<gene>
    <name evidence="2" type="ORF">K458DRAFT_409265</name>
</gene>
<evidence type="ECO:0000313" key="3">
    <source>
        <dbReference type="Proteomes" id="UP000799291"/>
    </source>
</evidence>
<dbReference type="Proteomes" id="UP000799291">
    <property type="component" value="Unassembled WGS sequence"/>
</dbReference>
<proteinExistence type="predicted"/>
<protein>
    <submittedName>
        <fullName evidence="2">Uncharacterized protein</fullName>
    </submittedName>
</protein>
<keyword evidence="3" id="KW-1185">Reference proteome</keyword>
<dbReference type="AlphaFoldDB" id="A0A6G1II66"/>
<name>A0A6G1II66_9PLEO</name>
<organism evidence="2 3">
    <name type="scientific">Lentithecium fluviatile CBS 122367</name>
    <dbReference type="NCBI Taxonomy" id="1168545"/>
    <lineage>
        <taxon>Eukaryota</taxon>
        <taxon>Fungi</taxon>
        <taxon>Dikarya</taxon>
        <taxon>Ascomycota</taxon>
        <taxon>Pezizomycotina</taxon>
        <taxon>Dothideomycetes</taxon>
        <taxon>Pleosporomycetidae</taxon>
        <taxon>Pleosporales</taxon>
        <taxon>Massarineae</taxon>
        <taxon>Lentitheciaceae</taxon>
        <taxon>Lentithecium</taxon>
    </lineage>
</organism>
<feature type="region of interest" description="Disordered" evidence="1">
    <location>
        <begin position="1"/>
        <end position="23"/>
    </location>
</feature>
<sequence>MSSGSEGSSSITRVQPVSENLAEPNDDLRNTIYQYFLADTPMHYTVTYYAYHCSPTENWEQKHPSRPYLGLMQVNKLLRAEFRPLFYANHCPCHRFCEAGSISHHLFPTRHPIVAEDHCNDEGHSLQATTRPYRKPRPTATGGLVGASFRVTNPGNKKLLWIVVDYKRKVRAFKTARSVEVAPETLRKPSRPNDPLGYLPKYRHLIDYGSIVGRKLYKYNSNHNMCGSSLTIVQRTIIVLTLGPSLEVEYGLPACKKVLVEFAGCLELHRLPSVEVICKTKEGVWAASGVNGP</sequence>
<dbReference type="OrthoDB" id="3678099at2759"/>
<reference evidence="2" key="1">
    <citation type="journal article" date="2020" name="Stud. Mycol.">
        <title>101 Dothideomycetes genomes: a test case for predicting lifestyles and emergence of pathogens.</title>
        <authorList>
            <person name="Haridas S."/>
            <person name="Albert R."/>
            <person name="Binder M."/>
            <person name="Bloem J."/>
            <person name="Labutti K."/>
            <person name="Salamov A."/>
            <person name="Andreopoulos B."/>
            <person name="Baker S."/>
            <person name="Barry K."/>
            <person name="Bills G."/>
            <person name="Bluhm B."/>
            <person name="Cannon C."/>
            <person name="Castanera R."/>
            <person name="Culley D."/>
            <person name="Daum C."/>
            <person name="Ezra D."/>
            <person name="Gonzalez J."/>
            <person name="Henrissat B."/>
            <person name="Kuo A."/>
            <person name="Liang C."/>
            <person name="Lipzen A."/>
            <person name="Lutzoni F."/>
            <person name="Magnuson J."/>
            <person name="Mondo S."/>
            <person name="Nolan M."/>
            <person name="Ohm R."/>
            <person name="Pangilinan J."/>
            <person name="Park H.-J."/>
            <person name="Ramirez L."/>
            <person name="Alfaro M."/>
            <person name="Sun H."/>
            <person name="Tritt A."/>
            <person name="Yoshinaga Y."/>
            <person name="Zwiers L.-H."/>
            <person name="Turgeon B."/>
            <person name="Goodwin S."/>
            <person name="Spatafora J."/>
            <person name="Crous P."/>
            <person name="Grigoriev I."/>
        </authorList>
    </citation>
    <scope>NUCLEOTIDE SEQUENCE</scope>
    <source>
        <strain evidence="2">CBS 122367</strain>
    </source>
</reference>
<evidence type="ECO:0000313" key="2">
    <source>
        <dbReference type="EMBL" id="KAF2677934.1"/>
    </source>
</evidence>
<feature type="compositionally biased region" description="Low complexity" evidence="1">
    <location>
        <begin position="1"/>
        <end position="10"/>
    </location>
</feature>